<evidence type="ECO:0000313" key="2">
    <source>
        <dbReference type="EMBL" id="KAL3307076.1"/>
    </source>
</evidence>
<accession>A0ABD2PL02</accession>
<dbReference type="Proteomes" id="UP001626550">
    <property type="component" value="Unassembled WGS sequence"/>
</dbReference>
<proteinExistence type="predicted"/>
<sequence>KQRMRTNSTESLDSSNGGVQGYQAYAAQRVFPGPSSEAQYQQRALPAYNKPIPAIPPHGVAQSHALKAEFAKLSMEAKNRPLASSTQSLNLSISTQQPGNAVQHKQNFYDAPYNNTS</sequence>
<feature type="compositionally biased region" description="Polar residues" evidence="1">
    <location>
        <begin position="95"/>
        <end position="106"/>
    </location>
</feature>
<evidence type="ECO:0000256" key="1">
    <source>
        <dbReference type="SAM" id="MobiDB-lite"/>
    </source>
</evidence>
<keyword evidence="3" id="KW-1185">Reference proteome</keyword>
<organism evidence="2 3">
    <name type="scientific">Cichlidogyrus casuarinus</name>
    <dbReference type="NCBI Taxonomy" id="1844966"/>
    <lineage>
        <taxon>Eukaryota</taxon>
        <taxon>Metazoa</taxon>
        <taxon>Spiralia</taxon>
        <taxon>Lophotrochozoa</taxon>
        <taxon>Platyhelminthes</taxon>
        <taxon>Monogenea</taxon>
        <taxon>Monopisthocotylea</taxon>
        <taxon>Dactylogyridea</taxon>
        <taxon>Ancyrocephalidae</taxon>
        <taxon>Cichlidogyrus</taxon>
    </lineage>
</organism>
<comment type="caution">
    <text evidence="2">The sequence shown here is derived from an EMBL/GenBank/DDBJ whole genome shotgun (WGS) entry which is preliminary data.</text>
</comment>
<gene>
    <name evidence="2" type="ORF">Ciccas_014419</name>
</gene>
<dbReference type="EMBL" id="JBJKFK010008398">
    <property type="protein sequence ID" value="KAL3307076.1"/>
    <property type="molecule type" value="Genomic_DNA"/>
</dbReference>
<protein>
    <submittedName>
        <fullName evidence="2">Uncharacterized protein</fullName>
    </submittedName>
</protein>
<feature type="non-terminal residue" evidence="2">
    <location>
        <position position="117"/>
    </location>
</feature>
<feature type="non-terminal residue" evidence="2">
    <location>
        <position position="1"/>
    </location>
</feature>
<name>A0ABD2PL02_9PLAT</name>
<dbReference type="AlphaFoldDB" id="A0ABD2PL02"/>
<reference evidence="2 3" key="1">
    <citation type="submission" date="2024-11" db="EMBL/GenBank/DDBJ databases">
        <title>Adaptive evolution of stress response genes in parasites aligns with host niche diversity.</title>
        <authorList>
            <person name="Hahn C."/>
            <person name="Resl P."/>
        </authorList>
    </citation>
    <scope>NUCLEOTIDE SEQUENCE [LARGE SCALE GENOMIC DNA]</scope>
    <source>
        <strain evidence="2">EGGRZ-B1_66</strain>
        <tissue evidence="2">Body</tissue>
    </source>
</reference>
<feature type="region of interest" description="Disordered" evidence="1">
    <location>
        <begin position="95"/>
        <end position="117"/>
    </location>
</feature>
<evidence type="ECO:0000313" key="3">
    <source>
        <dbReference type="Proteomes" id="UP001626550"/>
    </source>
</evidence>